<evidence type="ECO:0000256" key="1">
    <source>
        <dbReference type="ARBA" id="ARBA00022500"/>
    </source>
</evidence>
<dbReference type="InterPro" id="IPR051310">
    <property type="entry name" value="MCP_chemotaxis"/>
</dbReference>
<organism evidence="6 7">
    <name type="scientific">Lacrimispora algidixylanolytica</name>
    <dbReference type="NCBI Taxonomy" id="94868"/>
    <lineage>
        <taxon>Bacteria</taxon>
        <taxon>Bacillati</taxon>
        <taxon>Bacillota</taxon>
        <taxon>Clostridia</taxon>
        <taxon>Lachnospirales</taxon>
        <taxon>Lachnospiraceae</taxon>
        <taxon>Lacrimispora</taxon>
    </lineage>
</organism>
<dbReference type="GO" id="GO:0005886">
    <property type="term" value="C:plasma membrane"/>
    <property type="evidence" value="ECO:0007669"/>
    <property type="project" value="TreeGrafter"/>
</dbReference>
<keyword evidence="3" id="KW-0807">Transducer</keyword>
<evidence type="ECO:0000313" key="7">
    <source>
        <dbReference type="Proteomes" id="UP000284277"/>
    </source>
</evidence>
<evidence type="ECO:0008006" key="8">
    <source>
        <dbReference type="Google" id="ProtNLM"/>
    </source>
</evidence>
<dbReference type="EMBL" id="MCIA01000031">
    <property type="protein sequence ID" value="RKD30363.1"/>
    <property type="molecule type" value="Genomic_DNA"/>
</dbReference>
<feature type="domain" description="HAMP" evidence="5">
    <location>
        <begin position="210"/>
        <end position="262"/>
    </location>
</feature>
<keyword evidence="1" id="KW-0145">Chemotaxis</keyword>
<gene>
    <name evidence="6" type="ORF">BET01_07165</name>
</gene>
<dbReference type="Pfam" id="PF12729">
    <property type="entry name" value="4HB_MCP_1"/>
    <property type="match status" value="1"/>
</dbReference>
<proteinExistence type="inferred from homology"/>
<evidence type="ECO:0000259" key="5">
    <source>
        <dbReference type="PROSITE" id="PS50885"/>
    </source>
</evidence>
<dbReference type="SUPFAM" id="SSF58104">
    <property type="entry name" value="Methyl-accepting chemotaxis protein (MCP) signaling domain"/>
    <property type="match status" value="1"/>
</dbReference>
<comment type="caution">
    <text evidence="6">The sequence shown here is derived from an EMBL/GenBank/DDBJ whole genome shotgun (WGS) entry which is preliminary data.</text>
</comment>
<comment type="similarity">
    <text evidence="2">Belongs to the methyl-accepting chemotaxis (MCP) protein family.</text>
</comment>
<dbReference type="OrthoDB" id="9814363at2"/>
<accession>A0A419SYL4</accession>
<dbReference type="PANTHER" id="PTHR43531">
    <property type="entry name" value="PROTEIN ICFG"/>
    <property type="match status" value="1"/>
</dbReference>
<dbReference type="Pfam" id="PF00672">
    <property type="entry name" value="HAMP"/>
    <property type="match status" value="1"/>
</dbReference>
<keyword evidence="7" id="KW-1185">Reference proteome</keyword>
<evidence type="ECO:0000313" key="6">
    <source>
        <dbReference type="EMBL" id="RKD30363.1"/>
    </source>
</evidence>
<reference evidence="6 7" key="1">
    <citation type="submission" date="2016-08" db="EMBL/GenBank/DDBJ databases">
        <title>A new outlook on sporulation: Clostridium algidixylanolyticum.</title>
        <authorList>
            <person name="Poppleton D.I."/>
            <person name="Gribaldo S."/>
        </authorList>
    </citation>
    <scope>NUCLEOTIDE SEQUENCE [LARGE SCALE GENOMIC DNA]</scope>
    <source>
        <strain evidence="6 7">SPL73</strain>
    </source>
</reference>
<dbReference type="AlphaFoldDB" id="A0A419SYL4"/>
<feature type="domain" description="Methyl-accepting transducer" evidence="4">
    <location>
        <begin position="312"/>
        <end position="541"/>
    </location>
</feature>
<dbReference type="Proteomes" id="UP000284277">
    <property type="component" value="Unassembled WGS sequence"/>
</dbReference>
<dbReference type="RefSeq" id="WP_120197930.1">
    <property type="nucleotide sequence ID" value="NZ_MCIA01000031.1"/>
</dbReference>
<protein>
    <recommendedName>
        <fullName evidence="8">Chemotaxis protein</fullName>
    </recommendedName>
</protein>
<dbReference type="CDD" id="cd06225">
    <property type="entry name" value="HAMP"/>
    <property type="match status" value="1"/>
</dbReference>
<dbReference type="InterPro" id="IPR004089">
    <property type="entry name" value="MCPsignal_dom"/>
</dbReference>
<name>A0A419SYL4_9FIRM</name>
<dbReference type="GO" id="GO:0007165">
    <property type="term" value="P:signal transduction"/>
    <property type="evidence" value="ECO:0007669"/>
    <property type="project" value="UniProtKB-KW"/>
</dbReference>
<evidence type="ECO:0000256" key="2">
    <source>
        <dbReference type="ARBA" id="ARBA00029447"/>
    </source>
</evidence>
<dbReference type="GO" id="GO:0004888">
    <property type="term" value="F:transmembrane signaling receptor activity"/>
    <property type="evidence" value="ECO:0007669"/>
    <property type="project" value="InterPro"/>
</dbReference>
<dbReference type="PROSITE" id="PS50885">
    <property type="entry name" value="HAMP"/>
    <property type="match status" value="1"/>
</dbReference>
<dbReference type="Gene3D" id="1.10.8.500">
    <property type="entry name" value="HAMP domain in histidine kinase"/>
    <property type="match status" value="1"/>
</dbReference>
<evidence type="ECO:0000256" key="3">
    <source>
        <dbReference type="PROSITE-ProRule" id="PRU00284"/>
    </source>
</evidence>
<dbReference type="PRINTS" id="PR00260">
    <property type="entry name" value="CHEMTRNSDUCR"/>
</dbReference>
<dbReference type="InterPro" id="IPR003660">
    <property type="entry name" value="HAMP_dom"/>
</dbReference>
<dbReference type="Gene3D" id="1.10.287.950">
    <property type="entry name" value="Methyl-accepting chemotaxis protein"/>
    <property type="match status" value="1"/>
</dbReference>
<dbReference type="InterPro" id="IPR004090">
    <property type="entry name" value="Chemotax_Me-accpt_rcpt"/>
</dbReference>
<dbReference type="InterPro" id="IPR024478">
    <property type="entry name" value="HlyB_4HB_MCP"/>
</dbReference>
<dbReference type="PROSITE" id="PS50111">
    <property type="entry name" value="CHEMOTAXIS_TRANSDUC_2"/>
    <property type="match status" value="1"/>
</dbReference>
<dbReference type="SMART" id="SM00304">
    <property type="entry name" value="HAMP"/>
    <property type="match status" value="1"/>
</dbReference>
<sequence>MKKSNRLKISRRLILVFAVLVFIIFLSSVFSLVSFRIIGNNFTTFYNVQYETTKKQMEIRKDVQTINKRILWAVISNDPAVTAEEKEDFDKRFGKIDGYINVIKTNLNDGQTGQNLADALSKFKEDTYHLVEFVEAGKIKEAISYYNSDFDISSEALADALDSTGTKSDKDALLKYETSQRVENIASIFLAIFSIISLVTAIVMGRRLTSSIVVPLRELEVASKDIAEGNLHTQITYESGDEIGRVAESLRVSMQKIASYIEDIDSVMDSMATGNFNVNFKNEFLGDFRNIEKSLKLFTSKISQSLGDISQVSDEVSMGSVQISGSAQTLAEGAANQAAIVKDLSDTITDMSGRISENAQNAVEISDEMTNVTKNIIMENENMQEMVRAMEVIRTTSQEINKIINTINDIASQTNLLALNASIEAARAGEAGKGFSVVANQVSLLASQSTNAAKTSTQLIENSLEAVEMGAVIADTTAMGLGIIVDRTEVIMKKVESIASASKDQAISARQIDSGIGQISQVVEVNAATAEENSASSEELTGQAQSLRNLIFQFHLKK</sequence>
<dbReference type="Pfam" id="PF00015">
    <property type="entry name" value="MCPsignal"/>
    <property type="match status" value="1"/>
</dbReference>
<dbReference type="GO" id="GO:0006935">
    <property type="term" value="P:chemotaxis"/>
    <property type="evidence" value="ECO:0007669"/>
    <property type="project" value="UniProtKB-KW"/>
</dbReference>
<evidence type="ECO:0000259" key="4">
    <source>
        <dbReference type="PROSITE" id="PS50111"/>
    </source>
</evidence>
<dbReference type="PANTHER" id="PTHR43531:SF11">
    <property type="entry name" value="METHYL-ACCEPTING CHEMOTAXIS PROTEIN 3"/>
    <property type="match status" value="1"/>
</dbReference>
<dbReference type="SMART" id="SM00283">
    <property type="entry name" value="MA"/>
    <property type="match status" value="1"/>
</dbReference>